<evidence type="ECO:0000256" key="2">
    <source>
        <dbReference type="SAM" id="SignalP"/>
    </source>
</evidence>
<protein>
    <submittedName>
        <fullName evidence="3">13845_t:CDS:1</fullName>
    </submittedName>
</protein>
<reference evidence="3" key="1">
    <citation type="submission" date="2021-06" db="EMBL/GenBank/DDBJ databases">
        <authorList>
            <person name="Kallberg Y."/>
            <person name="Tangrot J."/>
            <person name="Rosling A."/>
        </authorList>
    </citation>
    <scope>NUCLEOTIDE SEQUENCE</scope>
    <source>
        <strain evidence="3">FL130A</strain>
    </source>
</reference>
<gene>
    <name evidence="3" type="ORF">ALEPTO_LOCUS319</name>
</gene>
<dbReference type="CDD" id="cd22191">
    <property type="entry name" value="DPBB_RlpA_EXP_N-like"/>
    <property type="match status" value="1"/>
</dbReference>
<dbReference type="OrthoDB" id="623670at2759"/>
<dbReference type="SUPFAM" id="SSF50685">
    <property type="entry name" value="Barwin-like endoglucanases"/>
    <property type="match status" value="1"/>
</dbReference>
<keyword evidence="4" id="KW-1185">Reference proteome</keyword>
<dbReference type="InterPro" id="IPR051477">
    <property type="entry name" value="Expansin_CellWall"/>
</dbReference>
<feature type="signal peptide" evidence="2">
    <location>
        <begin position="1"/>
        <end position="21"/>
    </location>
</feature>
<dbReference type="EMBL" id="CAJVPS010000018">
    <property type="protein sequence ID" value="CAG8441176.1"/>
    <property type="molecule type" value="Genomic_DNA"/>
</dbReference>
<evidence type="ECO:0000313" key="3">
    <source>
        <dbReference type="EMBL" id="CAG8441176.1"/>
    </source>
</evidence>
<evidence type="ECO:0000256" key="1">
    <source>
        <dbReference type="ARBA" id="ARBA00022729"/>
    </source>
</evidence>
<dbReference type="Gene3D" id="2.40.40.10">
    <property type="entry name" value="RlpA-like domain"/>
    <property type="match status" value="1"/>
</dbReference>
<dbReference type="Proteomes" id="UP000789508">
    <property type="component" value="Unassembled WGS sequence"/>
</dbReference>
<keyword evidence="1 2" id="KW-0732">Signal</keyword>
<dbReference type="PANTHER" id="PTHR31836:SF21">
    <property type="entry name" value="EXPANSIN-LIKE PROTEIN 7"/>
    <property type="match status" value="1"/>
</dbReference>
<accession>A0A9N8VB14</accession>
<dbReference type="InterPro" id="IPR036908">
    <property type="entry name" value="RlpA-like_sf"/>
</dbReference>
<name>A0A9N8VB14_9GLOM</name>
<comment type="caution">
    <text evidence="3">The sequence shown here is derived from an EMBL/GenBank/DDBJ whole genome shotgun (WGS) entry which is preliminary data.</text>
</comment>
<dbReference type="AlphaFoldDB" id="A0A9N8VB14"/>
<feature type="chain" id="PRO_5040290165" evidence="2">
    <location>
        <begin position="22"/>
        <end position="171"/>
    </location>
</feature>
<dbReference type="PANTHER" id="PTHR31836">
    <property type="match status" value="1"/>
</dbReference>
<organism evidence="3 4">
    <name type="scientific">Ambispora leptoticha</name>
    <dbReference type="NCBI Taxonomy" id="144679"/>
    <lineage>
        <taxon>Eukaryota</taxon>
        <taxon>Fungi</taxon>
        <taxon>Fungi incertae sedis</taxon>
        <taxon>Mucoromycota</taxon>
        <taxon>Glomeromycotina</taxon>
        <taxon>Glomeromycetes</taxon>
        <taxon>Archaeosporales</taxon>
        <taxon>Ambisporaceae</taxon>
        <taxon>Ambispora</taxon>
    </lineage>
</organism>
<sequence>MKNFSLFFVAFSFIAITLVFASPEPLPGGWRKSVANLIDERNYFNHTKRVNAQITYYEGNDLKNSACYGRNGLPVYNAKPTDMIAAMSMSGFEMCYKCIQIKNHKKKVVTVTVKVIDKCAGCPVGGNNVDLTITAFSKLADPVDGRVEIVWRPLPKCPTKGRWPTFEVKKH</sequence>
<evidence type="ECO:0000313" key="4">
    <source>
        <dbReference type="Proteomes" id="UP000789508"/>
    </source>
</evidence>
<proteinExistence type="predicted"/>